<evidence type="ECO:0000256" key="4">
    <source>
        <dbReference type="ARBA" id="ARBA00023136"/>
    </source>
</evidence>
<dbReference type="GO" id="GO:0090374">
    <property type="term" value="P:oligopeptide export from mitochondrion"/>
    <property type="evidence" value="ECO:0007669"/>
    <property type="project" value="TreeGrafter"/>
</dbReference>
<dbReference type="SUPFAM" id="SSF90123">
    <property type="entry name" value="ABC transporter transmembrane region"/>
    <property type="match status" value="1"/>
</dbReference>
<name>A0AAD8WZK7_LOLMU</name>
<comment type="subcellular location">
    <subcellularLocation>
        <location evidence="1">Membrane</location>
        <topology evidence="1">Multi-pass membrane protein</topology>
    </subcellularLocation>
</comment>
<evidence type="ECO:0000256" key="5">
    <source>
        <dbReference type="SAM" id="Phobius"/>
    </source>
</evidence>
<dbReference type="InterPro" id="IPR036640">
    <property type="entry name" value="ABC1_TM_sf"/>
</dbReference>
<feature type="domain" description="ABC transmembrane type-1" evidence="6">
    <location>
        <begin position="1"/>
        <end position="113"/>
    </location>
</feature>
<evidence type="ECO:0000313" key="7">
    <source>
        <dbReference type="EMBL" id="KAK1686897.1"/>
    </source>
</evidence>
<sequence length="207" mass="22832">MMYEDASQVATDAIISIRTVASFCSEKRITRIYDQKCEASMNQGIRTGIVGGIGFGFSFLMTFLTYGPCFYVGGQFVRHGKSNFGDVFEVFFALLLATMGVSQTSAMASDSTKAKASAISIFALLDRKSEIDSSSNEGLTLDEVKGSIDFQHVSFKYPTRPDVQIFSDFTLHIPFGKVSLPFLISITFFISCTYGNVPISYFHHGFI</sequence>
<reference evidence="7" key="1">
    <citation type="submission" date="2023-07" db="EMBL/GenBank/DDBJ databases">
        <title>A chromosome-level genome assembly of Lolium multiflorum.</title>
        <authorList>
            <person name="Chen Y."/>
            <person name="Copetti D."/>
            <person name="Kolliker R."/>
            <person name="Studer B."/>
        </authorList>
    </citation>
    <scope>NUCLEOTIDE SEQUENCE</scope>
    <source>
        <strain evidence="7">02402/16</strain>
        <tissue evidence="7">Leaf</tissue>
    </source>
</reference>
<dbReference type="GO" id="GO:0015421">
    <property type="term" value="F:ABC-type oligopeptide transporter activity"/>
    <property type="evidence" value="ECO:0007669"/>
    <property type="project" value="TreeGrafter"/>
</dbReference>
<evidence type="ECO:0000256" key="3">
    <source>
        <dbReference type="ARBA" id="ARBA00022989"/>
    </source>
</evidence>
<dbReference type="FunFam" id="1.20.1560.10:FF:000163">
    <property type="entry name" value="ABC transporter B family protein"/>
    <property type="match status" value="1"/>
</dbReference>
<dbReference type="InterPro" id="IPR039421">
    <property type="entry name" value="Type_1_exporter"/>
</dbReference>
<dbReference type="PROSITE" id="PS50929">
    <property type="entry name" value="ABC_TM1F"/>
    <property type="match status" value="1"/>
</dbReference>
<keyword evidence="3 5" id="KW-1133">Transmembrane helix</keyword>
<dbReference type="InterPro" id="IPR011527">
    <property type="entry name" value="ABC1_TM_dom"/>
</dbReference>
<evidence type="ECO:0000256" key="1">
    <source>
        <dbReference type="ARBA" id="ARBA00004141"/>
    </source>
</evidence>
<accession>A0AAD8WZK7</accession>
<dbReference type="Proteomes" id="UP001231189">
    <property type="component" value="Unassembled WGS sequence"/>
</dbReference>
<feature type="transmembrane region" description="Helical" evidence="5">
    <location>
        <begin position="49"/>
        <end position="72"/>
    </location>
</feature>
<evidence type="ECO:0000259" key="6">
    <source>
        <dbReference type="PROSITE" id="PS50929"/>
    </source>
</evidence>
<keyword evidence="4 5" id="KW-0472">Membrane</keyword>
<dbReference type="GO" id="GO:0005524">
    <property type="term" value="F:ATP binding"/>
    <property type="evidence" value="ECO:0007669"/>
    <property type="project" value="InterPro"/>
</dbReference>
<dbReference type="Gene3D" id="1.20.1560.10">
    <property type="entry name" value="ABC transporter type 1, transmembrane domain"/>
    <property type="match status" value="1"/>
</dbReference>
<feature type="transmembrane region" description="Helical" evidence="5">
    <location>
        <begin position="178"/>
        <end position="197"/>
    </location>
</feature>
<organism evidence="7 8">
    <name type="scientific">Lolium multiflorum</name>
    <name type="common">Italian ryegrass</name>
    <name type="synonym">Lolium perenne subsp. multiflorum</name>
    <dbReference type="NCBI Taxonomy" id="4521"/>
    <lineage>
        <taxon>Eukaryota</taxon>
        <taxon>Viridiplantae</taxon>
        <taxon>Streptophyta</taxon>
        <taxon>Embryophyta</taxon>
        <taxon>Tracheophyta</taxon>
        <taxon>Spermatophyta</taxon>
        <taxon>Magnoliopsida</taxon>
        <taxon>Liliopsida</taxon>
        <taxon>Poales</taxon>
        <taxon>Poaceae</taxon>
        <taxon>BOP clade</taxon>
        <taxon>Pooideae</taxon>
        <taxon>Poodae</taxon>
        <taxon>Poeae</taxon>
        <taxon>Poeae Chloroplast Group 2 (Poeae type)</taxon>
        <taxon>Loliodinae</taxon>
        <taxon>Loliinae</taxon>
        <taxon>Lolium</taxon>
    </lineage>
</organism>
<dbReference type="PANTHER" id="PTHR43394">
    <property type="entry name" value="ATP-DEPENDENT PERMEASE MDL1, MITOCHONDRIAL"/>
    <property type="match status" value="1"/>
</dbReference>
<dbReference type="EMBL" id="JAUUTY010000002">
    <property type="protein sequence ID" value="KAK1686897.1"/>
    <property type="molecule type" value="Genomic_DNA"/>
</dbReference>
<keyword evidence="2 5" id="KW-0812">Transmembrane</keyword>
<protein>
    <recommendedName>
        <fullName evidence="6">ABC transmembrane type-1 domain-containing protein</fullName>
    </recommendedName>
</protein>
<dbReference type="GO" id="GO:0005743">
    <property type="term" value="C:mitochondrial inner membrane"/>
    <property type="evidence" value="ECO:0007669"/>
    <property type="project" value="TreeGrafter"/>
</dbReference>
<dbReference type="PANTHER" id="PTHR43394:SF18">
    <property type="entry name" value="ABC TRANSPORTER B FAMILY MEMBER 11-LIKE"/>
    <property type="match status" value="1"/>
</dbReference>
<dbReference type="AlphaFoldDB" id="A0AAD8WZK7"/>
<keyword evidence="8" id="KW-1185">Reference proteome</keyword>
<dbReference type="Gene3D" id="3.40.50.300">
    <property type="entry name" value="P-loop containing nucleotide triphosphate hydrolases"/>
    <property type="match status" value="1"/>
</dbReference>
<proteinExistence type="predicted"/>
<evidence type="ECO:0000313" key="8">
    <source>
        <dbReference type="Proteomes" id="UP001231189"/>
    </source>
</evidence>
<dbReference type="InterPro" id="IPR027417">
    <property type="entry name" value="P-loop_NTPase"/>
</dbReference>
<comment type="caution">
    <text evidence="7">The sequence shown here is derived from an EMBL/GenBank/DDBJ whole genome shotgun (WGS) entry which is preliminary data.</text>
</comment>
<evidence type="ECO:0000256" key="2">
    <source>
        <dbReference type="ARBA" id="ARBA00022692"/>
    </source>
</evidence>
<feature type="transmembrane region" description="Helical" evidence="5">
    <location>
        <begin position="84"/>
        <end position="102"/>
    </location>
</feature>
<gene>
    <name evidence="7" type="ORF">QYE76_047745</name>
</gene>
<dbReference type="Pfam" id="PF00664">
    <property type="entry name" value="ABC_membrane"/>
    <property type="match status" value="1"/>
</dbReference>